<organism evidence="1 2">
    <name type="scientific">Portunus trituberculatus</name>
    <name type="common">Swimming crab</name>
    <name type="synonym">Neptunus trituberculatus</name>
    <dbReference type="NCBI Taxonomy" id="210409"/>
    <lineage>
        <taxon>Eukaryota</taxon>
        <taxon>Metazoa</taxon>
        <taxon>Ecdysozoa</taxon>
        <taxon>Arthropoda</taxon>
        <taxon>Crustacea</taxon>
        <taxon>Multicrustacea</taxon>
        <taxon>Malacostraca</taxon>
        <taxon>Eumalacostraca</taxon>
        <taxon>Eucarida</taxon>
        <taxon>Decapoda</taxon>
        <taxon>Pleocyemata</taxon>
        <taxon>Brachyura</taxon>
        <taxon>Eubrachyura</taxon>
        <taxon>Portunoidea</taxon>
        <taxon>Portunidae</taxon>
        <taxon>Portuninae</taxon>
        <taxon>Portunus</taxon>
    </lineage>
</organism>
<evidence type="ECO:0000313" key="2">
    <source>
        <dbReference type="Proteomes" id="UP000324222"/>
    </source>
</evidence>
<name>A0A5B7GLL8_PORTR</name>
<gene>
    <name evidence="1" type="ORF">E2C01_052454</name>
</gene>
<dbReference type="EMBL" id="VSRR010015700">
    <property type="protein sequence ID" value="MPC58449.1"/>
    <property type="molecule type" value="Genomic_DNA"/>
</dbReference>
<reference evidence="1 2" key="1">
    <citation type="submission" date="2019-05" db="EMBL/GenBank/DDBJ databases">
        <title>Another draft genome of Portunus trituberculatus and its Hox gene families provides insights of decapod evolution.</title>
        <authorList>
            <person name="Jeong J.-H."/>
            <person name="Song I."/>
            <person name="Kim S."/>
            <person name="Choi T."/>
            <person name="Kim D."/>
            <person name="Ryu S."/>
            <person name="Kim W."/>
        </authorList>
    </citation>
    <scope>NUCLEOTIDE SEQUENCE [LARGE SCALE GENOMIC DNA]</scope>
    <source>
        <tissue evidence="1">Muscle</tissue>
    </source>
</reference>
<evidence type="ECO:0000313" key="1">
    <source>
        <dbReference type="EMBL" id="MPC58449.1"/>
    </source>
</evidence>
<sequence length="56" mass="6829">MQDNIFFTCIRKKIWKQENYFSNNLYKTKKEVSFILFINQCLLCPPTHTVYCNFTI</sequence>
<dbReference type="Proteomes" id="UP000324222">
    <property type="component" value="Unassembled WGS sequence"/>
</dbReference>
<proteinExistence type="predicted"/>
<accession>A0A5B7GLL8</accession>
<keyword evidence="2" id="KW-1185">Reference proteome</keyword>
<comment type="caution">
    <text evidence="1">The sequence shown here is derived from an EMBL/GenBank/DDBJ whole genome shotgun (WGS) entry which is preliminary data.</text>
</comment>
<protein>
    <submittedName>
        <fullName evidence="1">Uncharacterized protein</fullName>
    </submittedName>
</protein>
<dbReference type="AlphaFoldDB" id="A0A5B7GLL8"/>